<dbReference type="EMBL" id="FNRL01000004">
    <property type="protein sequence ID" value="SEA22908.1"/>
    <property type="molecule type" value="Genomic_DNA"/>
</dbReference>
<name>A0A1H3ZH86_9BACT</name>
<protein>
    <recommendedName>
        <fullName evidence="3">DUF4961 domain-containing protein</fullName>
    </recommendedName>
</protein>
<sequence length="325" mass="36133">MKHNKYTGILKYTLIVLACLVLSRCVYLNEVDQPSEVKAGQDLVAVMHTRFEIAEARAADRIVVGILVPKSWNAAANTTMTYTTTSMGSGTMVKIPAGVLTNGKEWPAALRERYGIGPNLLDDMEWVVFWSQTTYDVVNGDKQDVDIKIVTKTGPENMRVKLGYFIASSSDGLNDFYTNRPYKAIFKDCFEVTDGDGDLVDFCNPQLAITDPNSSLDNDIMTITFNADVVNTPLTGAQDVYFCVKAYTNDGQVIDRCVQQPGSRMPKAAGVGNRYSITFWPRQYFNVSANQTINRLEYYFTDASGNIKVGYGNTASPFVYTFKCK</sequence>
<dbReference type="STRING" id="408074.SAMN05660909_01217"/>
<evidence type="ECO:0000313" key="1">
    <source>
        <dbReference type="EMBL" id="SEA22908.1"/>
    </source>
</evidence>
<gene>
    <name evidence="1" type="ORF">SAMN05660909_01217</name>
</gene>
<dbReference type="RefSeq" id="WP_089759694.1">
    <property type="nucleotide sequence ID" value="NZ_BKAT01000005.1"/>
</dbReference>
<keyword evidence="2" id="KW-1185">Reference proteome</keyword>
<dbReference type="Pfam" id="PF16328">
    <property type="entry name" value="DUF4961"/>
    <property type="match status" value="1"/>
</dbReference>
<dbReference type="AlphaFoldDB" id="A0A1H3ZH86"/>
<evidence type="ECO:0000313" key="2">
    <source>
        <dbReference type="Proteomes" id="UP000199656"/>
    </source>
</evidence>
<evidence type="ECO:0008006" key="3">
    <source>
        <dbReference type="Google" id="ProtNLM"/>
    </source>
</evidence>
<accession>A0A1H3ZH86</accession>
<dbReference type="Proteomes" id="UP000199656">
    <property type="component" value="Unassembled WGS sequence"/>
</dbReference>
<dbReference type="OrthoDB" id="1406466at2"/>
<organism evidence="1 2">
    <name type="scientific">Chitinophaga terrae</name>
    <name type="common">ex Kim and Jung 2007</name>
    <dbReference type="NCBI Taxonomy" id="408074"/>
    <lineage>
        <taxon>Bacteria</taxon>
        <taxon>Pseudomonadati</taxon>
        <taxon>Bacteroidota</taxon>
        <taxon>Chitinophagia</taxon>
        <taxon>Chitinophagales</taxon>
        <taxon>Chitinophagaceae</taxon>
        <taxon>Chitinophaga</taxon>
    </lineage>
</organism>
<proteinExistence type="predicted"/>
<dbReference type="InterPro" id="IPR032522">
    <property type="entry name" value="DUF4961"/>
</dbReference>
<reference evidence="2" key="1">
    <citation type="submission" date="2016-10" db="EMBL/GenBank/DDBJ databases">
        <authorList>
            <person name="Varghese N."/>
            <person name="Submissions S."/>
        </authorList>
    </citation>
    <scope>NUCLEOTIDE SEQUENCE [LARGE SCALE GENOMIC DNA]</scope>
    <source>
        <strain evidence="2">DSM 23920</strain>
    </source>
</reference>